<dbReference type="Pfam" id="PF13430">
    <property type="entry name" value="DUF4112"/>
    <property type="match status" value="1"/>
</dbReference>
<evidence type="ECO:0000256" key="1">
    <source>
        <dbReference type="SAM" id="Phobius"/>
    </source>
</evidence>
<name>A0ABU8KFB9_9HYPH</name>
<feature type="transmembrane region" description="Helical" evidence="1">
    <location>
        <begin position="59"/>
        <end position="84"/>
    </location>
</feature>
<evidence type="ECO:0000313" key="3">
    <source>
        <dbReference type="Proteomes" id="UP001366503"/>
    </source>
</evidence>
<keyword evidence="1" id="KW-0812">Transmembrane</keyword>
<keyword evidence="1" id="KW-0472">Membrane</keyword>
<proteinExistence type="predicted"/>
<evidence type="ECO:0000313" key="2">
    <source>
        <dbReference type="EMBL" id="MEI9404145.1"/>
    </source>
</evidence>
<dbReference type="RefSeq" id="WP_337094436.1">
    <property type="nucleotide sequence ID" value="NZ_JAPYKO010000012.1"/>
</dbReference>
<keyword evidence="3" id="KW-1185">Reference proteome</keyword>
<accession>A0ABU8KFB9</accession>
<organism evidence="2 3">
    <name type="scientific">Mesorhizobium argentiipisi</name>
    <dbReference type="NCBI Taxonomy" id="3015175"/>
    <lineage>
        <taxon>Bacteria</taxon>
        <taxon>Pseudomonadati</taxon>
        <taxon>Pseudomonadota</taxon>
        <taxon>Alphaproteobacteria</taxon>
        <taxon>Hyphomicrobiales</taxon>
        <taxon>Phyllobacteriaceae</taxon>
        <taxon>Mesorhizobium</taxon>
    </lineage>
</organism>
<dbReference type="InterPro" id="IPR025187">
    <property type="entry name" value="DUF4112"/>
</dbReference>
<dbReference type="EMBL" id="JAPYKO010000012">
    <property type="protein sequence ID" value="MEI9404145.1"/>
    <property type="molecule type" value="Genomic_DNA"/>
</dbReference>
<sequence>MSRTTVIRQPSLLTRKGSAGGISGQGYEGGRAASVVAEFDFLAALLDSRWRIPGTSIRFGLDALIGLVPILGDAATGIVSAYIVLRARSCGAGNILVARMLGNVLLDTVVGSVPILGSIFDVYFKANNRNMRLLRRHLDKRRPANWPA</sequence>
<dbReference type="PANTHER" id="PTHR35519:SF2">
    <property type="entry name" value="PH DOMAIN PROTEIN"/>
    <property type="match status" value="1"/>
</dbReference>
<comment type="caution">
    <text evidence="2">The sequence shown here is derived from an EMBL/GenBank/DDBJ whole genome shotgun (WGS) entry which is preliminary data.</text>
</comment>
<reference evidence="2 3" key="1">
    <citation type="submission" date="2022-12" db="EMBL/GenBank/DDBJ databases">
        <authorList>
            <person name="Muema E."/>
        </authorList>
    </citation>
    <scope>NUCLEOTIDE SEQUENCE [LARGE SCALE GENOMIC DNA]</scope>
    <source>
        <strain evidence="3">1330</strain>
    </source>
</reference>
<feature type="transmembrane region" description="Helical" evidence="1">
    <location>
        <begin position="104"/>
        <end position="124"/>
    </location>
</feature>
<dbReference type="PANTHER" id="PTHR35519">
    <property type="entry name" value="MEMBRANE PROTEINS"/>
    <property type="match status" value="1"/>
</dbReference>
<dbReference type="Proteomes" id="UP001366503">
    <property type="component" value="Unassembled WGS sequence"/>
</dbReference>
<gene>
    <name evidence="2" type="ORF">O7A05_18555</name>
</gene>
<protein>
    <submittedName>
        <fullName evidence="2">DUF4112 domain-containing protein</fullName>
    </submittedName>
</protein>
<keyword evidence="1" id="KW-1133">Transmembrane helix</keyword>